<organism evidence="2 3">
    <name type="scientific">Aegilops tauschii subsp. strangulata</name>
    <name type="common">Goatgrass</name>
    <dbReference type="NCBI Taxonomy" id="200361"/>
    <lineage>
        <taxon>Eukaryota</taxon>
        <taxon>Viridiplantae</taxon>
        <taxon>Streptophyta</taxon>
        <taxon>Embryophyta</taxon>
        <taxon>Tracheophyta</taxon>
        <taxon>Spermatophyta</taxon>
        <taxon>Magnoliopsida</taxon>
        <taxon>Liliopsida</taxon>
        <taxon>Poales</taxon>
        <taxon>Poaceae</taxon>
        <taxon>BOP clade</taxon>
        <taxon>Pooideae</taxon>
        <taxon>Triticodae</taxon>
        <taxon>Triticeae</taxon>
        <taxon>Triticinae</taxon>
        <taxon>Aegilops</taxon>
    </lineage>
</organism>
<dbReference type="Gramene" id="AET4Gv20825200.1">
    <property type="protein sequence ID" value="AET4Gv20825200.1"/>
    <property type="gene ID" value="AET4Gv20825200"/>
</dbReference>
<dbReference type="Proteomes" id="UP000015105">
    <property type="component" value="Chromosome 4D"/>
</dbReference>
<name>A0A453J7L7_AEGTS</name>
<reference evidence="2" key="5">
    <citation type="journal article" date="2021" name="G3 (Bethesda)">
        <title>Aegilops tauschii genome assembly Aet v5.0 features greater sequence contiguity and improved annotation.</title>
        <authorList>
            <person name="Wang L."/>
            <person name="Zhu T."/>
            <person name="Rodriguez J.C."/>
            <person name="Deal K.R."/>
            <person name="Dubcovsky J."/>
            <person name="McGuire P.E."/>
            <person name="Lux T."/>
            <person name="Spannagl M."/>
            <person name="Mayer K.F.X."/>
            <person name="Baldrich P."/>
            <person name="Meyers B.C."/>
            <person name="Huo N."/>
            <person name="Gu Y.Q."/>
            <person name="Zhou H."/>
            <person name="Devos K.M."/>
            <person name="Bennetzen J.L."/>
            <person name="Unver T."/>
            <person name="Budak H."/>
            <person name="Gulick P.J."/>
            <person name="Galiba G."/>
            <person name="Kalapos B."/>
            <person name="Nelson D.R."/>
            <person name="Li P."/>
            <person name="You F.M."/>
            <person name="Luo M.C."/>
            <person name="Dvorak J."/>
        </authorList>
    </citation>
    <scope>NUCLEOTIDE SEQUENCE [LARGE SCALE GENOMIC DNA]</scope>
    <source>
        <strain evidence="2">cv. AL8/78</strain>
    </source>
</reference>
<reference evidence="3" key="2">
    <citation type="journal article" date="2017" name="Nat. Plants">
        <title>The Aegilops tauschii genome reveals multiple impacts of transposons.</title>
        <authorList>
            <person name="Zhao G."/>
            <person name="Zou C."/>
            <person name="Li K."/>
            <person name="Wang K."/>
            <person name="Li T."/>
            <person name="Gao L."/>
            <person name="Zhang X."/>
            <person name="Wang H."/>
            <person name="Yang Z."/>
            <person name="Liu X."/>
            <person name="Jiang W."/>
            <person name="Mao L."/>
            <person name="Kong X."/>
            <person name="Jiao Y."/>
            <person name="Jia J."/>
        </authorList>
    </citation>
    <scope>NUCLEOTIDE SEQUENCE [LARGE SCALE GENOMIC DNA]</scope>
    <source>
        <strain evidence="3">cv. AL8/78</strain>
    </source>
</reference>
<evidence type="ECO:0000313" key="2">
    <source>
        <dbReference type="EnsemblPlants" id="AET4Gv20825200.1"/>
    </source>
</evidence>
<feature type="signal peptide" evidence="1">
    <location>
        <begin position="1"/>
        <end position="30"/>
    </location>
</feature>
<protein>
    <submittedName>
        <fullName evidence="2">Uncharacterized protein</fullName>
    </submittedName>
</protein>
<reference evidence="2" key="3">
    <citation type="journal article" date="2017" name="Nature">
        <title>Genome sequence of the progenitor of the wheat D genome Aegilops tauschii.</title>
        <authorList>
            <person name="Luo M.C."/>
            <person name="Gu Y.Q."/>
            <person name="Puiu D."/>
            <person name="Wang H."/>
            <person name="Twardziok S.O."/>
            <person name="Deal K.R."/>
            <person name="Huo N."/>
            <person name="Zhu T."/>
            <person name="Wang L."/>
            <person name="Wang Y."/>
            <person name="McGuire P.E."/>
            <person name="Liu S."/>
            <person name="Long H."/>
            <person name="Ramasamy R.K."/>
            <person name="Rodriguez J.C."/>
            <person name="Van S.L."/>
            <person name="Yuan L."/>
            <person name="Wang Z."/>
            <person name="Xia Z."/>
            <person name="Xiao L."/>
            <person name="Anderson O.D."/>
            <person name="Ouyang S."/>
            <person name="Liang Y."/>
            <person name="Zimin A.V."/>
            <person name="Pertea G."/>
            <person name="Qi P."/>
            <person name="Bennetzen J.L."/>
            <person name="Dai X."/>
            <person name="Dawson M.W."/>
            <person name="Muller H.G."/>
            <person name="Kugler K."/>
            <person name="Rivarola-Duarte L."/>
            <person name="Spannagl M."/>
            <person name="Mayer K.F.X."/>
            <person name="Lu F.H."/>
            <person name="Bevan M.W."/>
            <person name="Leroy P."/>
            <person name="Li P."/>
            <person name="You F.M."/>
            <person name="Sun Q."/>
            <person name="Liu Z."/>
            <person name="Lyons E."/>
            <person name="Wicker T."/>
            <person name="Salzberg S.L."/>
            <person name="Devos K.M."/>
            <person name="Dvorak J."/>
        </authorList>
    </citation>
    <scope>NUCLEOTIDE SEQUENCE [LARGE SCALE GENOMIC DNA]</scope>
    <source>
        <strain evidence="2">cv. AL8/78</strain>
    </source>
</reference>
<evidence type="ECO:0000256" key="1">
    <source>
        <dbReference type="SAM" id="SignalP"/>
    </source>
</evidence>
<keyword evidence="1" id="KW-0732">Signal</keyword>
<accession>A0A453J7L7</accession>
<dbReference type="AlphaFoldDB" id="A0A453J7L7"/>
<evidence type="ECO:0000313" key="3">
    <source>
        <dbReference type="Proteomes" id="UP000015105"/>
    </source>
</evidence>
<feature type="chain" id="PRO_5019020441" evidence="1">
    <location>
        <begin position="31"/>
        <end position="75"/>
    </location>
</feature>
<keyword evidence="3" id="KW-1185">Reference proteome</keyword>
<reference evidence="3" key="1">
    <citation type="journal article" date="2014" name="Science">
        <title>Ancient hybridizations among the ancestral genomes of bread wheat.</title>
        <authorList>
            <consortium name="International Wheat Genome Sequencing Consortium,"/>
            <person name="Marcussen T."/>
            <person name="Sandve S.R."/>
            <person name="Heier L."/>
            <person name="Spannagl M."/>
            <person name="Pfeifer M."/>
            <person name="Jakobsen K.S."/>
            <person name="Wulff B.B."/>
            <person name="Steuernagel B."/>
            <person name="Mayer K.F."/>
            <person name="Olsen O.A."/>
        </authorList>
    </citation>
    <scope>NUCLEOTIDE SEQUENCE [LARGE SCALE GENOMIC DNA]</scope>
    <source>
        <strain evidence="3">cv. AL8/78</strain>
    </source>
</reference>
<proteinExistence type="predicted"/>
<dbReference type="EnsemblPlants" id="AET4Gv20825200.1">
    <property type="protein sequence ID" value="AET4Gv20825200.1"/>
    <property type="gene ID" value="AET4Gv20825200"/>
</dbReference>
<sequence>LPLNCKQAMGAPKWVVAPLALLLLLQLAGASHDVRRSLEAEAATPSVPASILSPLLRTGYHFQPPMNWINEHVRP</sequence>
<reference evidence="2" key="4">
    <citation type="submission" date="2019-03" db="UniProtKB">
        <authorList>
            <consortium name="EnsemblPlants"/>
        </authorList>
    </citation>
    <scope>IDENTIFICATION</scope>
</reference>